<dbReference type="GO" id="GO:0043531">
    <property type="term" value="F:ADP binding"/>
    <property type="evidence" value="ECO:0007669"/>
    <property type="project" value="InterPro"/>
</dbReference>
<feature type="coiled-coil region" evidence="4">
    <location>
        <begin position="227"/>
        <end position="254"/>
    </location>
</feature>
<dbReference type="Gene3D" id="3.40.50.300">
    <property type="entry name" value="P-loop containing nucleotide triphosphate hydrolases"/>
    <property type="match status" value="1"/>
</dbReference>
<dbReference type="Pfam" id="PF05659">
    <property type="entry name" value="RPW8"/>
    <property type="match status" value="1"/>
</dbReference>
<comment type="caution">
    <text evidence="6">The sequence shown here is derived from an EMBL/GenBank/DDBJ whole genome shotgun (WGS) entry which is preliminary data.</text>
</comment>
<dbReference type="PROSITE" id="PS51153">
    <property type="entry name" value="RPW8"/>
    <property type="match status" value="1"/>
</dbReference>
<evidence type="ECO:0000256" key="1">
    <source>
        <dbReference type="ARBA" id="ARBA00008894"/>
    </source>
</evidence>
<evidence type="ECO:0000259" key="5">
    <source>
        <dbReference type="PROSITE" id="PS51153"/>
    </source>
</evidence>
<dbReference type="Pfam" id="PF00931">
    <property type="entry name" value="NB-ARC"/>
    <property type="match status" value="1"/>
</dbReference>
<dbReference type="SUPFAM" id="SSF52540">
    <property type="entry name" value="P-loop containing nucleoside triphosphate hydrolases"/>
    <property type="match status" value="1"/>
</dbReference>
<keyword evidence="4" id="KW-0175">Coiled coil</keyword>
<dbReference type="PRINTS" id="PR00364">
    <property type="entry name" value="DISEASERSIST"/>
</dbReference>
<reference evidence="6" key="1">
    <citation type="submission" date="2022-02" db="EMBL/GenBank/DDBJ databases">
        <authorList>
            <person name="Henning P.M."/>
            <person name="McCubbin A.G."/>
            <person name="Shore J.S."/>
        </authorList>
    </citation>
    <scope>NUCLEOTIDE SEQUENCE</scope>
    <source>
        <strain evidence="6">F60SS</strain>
        <tissue evidence="6">Leaves</tissue>
    </source>
</reference>
<keyword evidence="2" id="KW-0677">Repeat</keyword>
<dbReference type="Gene3D" id="1.10.8.430">
    <property type="entry name" value="Helical domain of apoptotic protease-activating factors"/>
    <property type="match status" value="1"/>
</dbReference>
<accession>A0A9Q0GH16</accession>
<feature type="coiled-coil region" evidence="4">
    <location>
        <begin position="27"/>
        <end position="61"/>
    </location>
</feature>
<dbReference type="PANTHER" id="PTHR36766">
    <property type="entry name" value="PLANT BROAD-SPECTRUM MILDEW RESISTANCE PROTEIN RPW8"/>
    <property type="match status" value="1"/>
</dbReference>
<reference evidence="6" key="2">
    <citation type="journal article" date="2023" name="Plants (Basel)">
        <title>Annotation of the Turnera subulata (Passifloraceae) Draft Genome Reveals the S-Locus Evolved after the Divergence of Turneroideae from Passifloroideae in a Stepwise Manner.</title>
        <authorList>
            <person name="Henning P.M."/>
            <person name="Roalson E.H."/>
            <person name="Mir W."/>
            <person name="McCubbin A.G."/>
            <person name="Shore J.S."/>
        </authorList>
    </citation>
    <scope>NUCLEOTIDE SEQUENCE</scope>
    <source>
        <strain evidence="6">F60SS</strain>
    </source>
</reference>
<evidence type="ECO:0000313" key="7">
    <source>
        <dbReference type="Proteomes" id="UP001141552"/>
    </source>
</evidence>
<dbReference type="SUPFAM" id="SSF52058">
    <property type="entry name" value="L domain-like"/>
    <property type="match status" value="1"/>
</dbReference>
<dbReference type="InterPro" id="IPR027417">
    <property type="entry name" value="P-loop_NTPase"/>
</dbReference>
<organism evidence="6 7">
    <name type="scientific">Turnera subulata</name>
    <dbReference type="NCBI Taxonomy" id="218843"/>
    <lineage>
        <taxon>Eukaryota</taxon>
        <taxon>Viridiplantae</taxon>
        <taxon>Streptophyta</taxon>
        <taxon>Embryophyta</taxon>
        <taxon>Tracheophyta</taxon>
        <taxon>Spermatophyta</taxon>
        <taxon>Magnoliopsida</taxon>
        <taxon>eudicotyledons</taxon>
        <taxon>Gunneridae</taxon>
        <taxon>Pentapetalae</taxon>
        <taxon>rosids</taxon>
        <taxon>fabids</taxon>
        <taxon>Malpighiales</taxon>
        <taxon>Passifloraceae</taxon>
        <taxon>Turnera</taxon>
    </lineage>
</organism>
<gene>
    <name evidence="6" type="ORF">Tsubulata_030306</name>
</gene>
<proteinExistence type="inferred from homology"/>
<evidence type="ECO:0000256" key="4">
    <source>
        <dbReference type="SAM" id="Coils"/>
    </source>
</evidence>
<evidence type="ECO:0000256" key="2">
    <source>
        <dbReference type="ARBA" id="ARBA00022737"/>
    </source>
</evidence>
<sequence length="927" mass="104632">MAFVIDTVAGTLLGELLKAVFEVKTKAEMFETLLQSMQSTLESLTRELEKIEKLEKILIGEDEGAHNKEVDKLWGQIKEGKDVVLKCSEVNDCCGCLKKPCYAKELQKLDDSLRRFCQIVLPVLQTRVAIRTSEQVKETHKKVVDTHEDVINMKEEVRDMHEGVMLTQVEMQGVHEEVTGIRQKVEGVEEIGKGVEETRGDVKGIGKQVQQVQEGMQEVKESIHEGVKGTNANLKGIEKQVKDIHEEVIDFRKEFRLNVPASEGNGGVSNVSAAPLRPFTPPEPPKLTFGLEKPLKELRKQLFKDDEESVILLTAPGGCGKTTLAKKLCGDEDVKGKFEDNMFFITVSKSADVKIIVKQLFQHKGYPVNGFRSDEDAVNRLEQLLRQIGPRPILLVLDDVWPDSEDLLDKFNFRIPNYKILVTSRSAFPRFKSSYRLETLKYEDAMNLFRESAGLQDDTSYIVDDDVVNKAVNVCKGLPLALTVVGSSLRGQPAAVWQDRMKKWSRAGAIFESHNALLTCLKSSLDDLDEKVKECYMDLGAFPEGQLIPVAALIDMWEELYQQEEDSQHFIAILHNLSSLNLINLVVTRIGESEVEEYYDDHFVTQHDLLRELVNYLSGLECTEQKRKRLVVDISCNVFPKWLMEQRQPTVCARLLSLSTDETFTSNWRPMTAPEVEVLVLNFQTKHYTFPKLMRSMNRLKTLVVTNYGFFPAEISNLSYIGFLCNLKRIRLEQVLIPSLSLASMPLECLQKMTLYRCTMGENFGNGAGATTISDSIPNLEEITIGYCNNLVALPASLCDIMHLKKLCITYCHDLSVLPEEIGNLVSLEVLRLTCCNHLSELPDSIGNLRNLASLDISDCSSIKGLPEQVGELQNLRKLIMNGCSTSTLPGSIRNLVYLKYLTCDQETAKLWTPLKRYFLNLMIKVV</sequence>
<protein>
    <recommendedName>
        <fullName evidence="5">RPW8 domain-containing protein</fullName>
    </recommendedName>
</protein>
<dbReference type="InterPro" id="IPR042197">
    <property type="entry name" value="Apaf_helical"/>
</dbReference>
<feature type="domain" description="RPW8" evidence="5">
    <location>
        <begin position="2"/>
        <end position="155"/>
    </location>
</feature>
<keyword evidence="3" id="KW-0611">Plant defense</keyword>
<dbReference type="EMBL" id="JAKUCV010000592">
    <property type="protein sequence ID" value="KAJ4849488.1"/>
    <property type="molecule type" value="Genomic_DNA"/>
</dbReference>
<evidence type="ECO:0000313" key="6">
    <source>
        <dbReference type="EMBL" id="KAJ4849488.1"/>
    </source>
</evidence>
<dbReference type="PANTHER" id="PTHR36766:SF3">
    <property type="entry name" value="RPW8 DOMAIN-CONTAINING PROTEIN"/>
    <property type="match status" value="1"/>
</dbReference>
<dbReference type="InterPro" id="IPR008808">
    <property type="entry name" value="Powdery_mildew-R_dom"/>
</dbReference>
<dbReference type="Proteomes" id="UP001141552">
    <property type="component" value="Unassembled WGS sequence"/>
</dbReference>
<dbReference type="InterPro" id="IPR032675">
    <property type="entry name" value="LRR_dom_sf"/>
</dbReference>
<comment type="similarity">
    <text evidence="1">Belongs to the disease resistance NB-LRR family.</text>
</comment>
<keyword evidence="7" id="KW-1185">Reference proteome</keyword>
<dbReference type="GO" id="GO:0006952">
    <property type="term" value="P:defense response"/>
    <property type="evidence" value="ECO:0007669"/>
    <property type="project" value="UniProtKB-KW"/>
</dbReference>
<dbReference type="Gene3D" id="1.10.287.950">
    <property type="entry name" value="Methyl-accepting chemotaxis protein"/>
    <property type="match status" value="1"/>
</dbReference>
<dbReference type="Gene3D" id="3.80.10.10">
    <property type="entry name" value="Ribonuclease Inhibitor"/>
    <property type="match status" value="1"/>
</dbReference>
<dbReference type="OrthoDB" id="827749at2759"/>
<dbReference type="Gene3D" id="1.10.10.10">
    <property type="entry name" value="Winged helix-like DNA-binding domain superfamily/Winged helix DNA-binding domain"/>
    <property type="match status" value="1"/>
</dbReference>
<dbReference type="InterPro" id="IPR036388">
    <property type="entry name" value="WH-like_DNA-bd_sf"/>
</dbReference>
<evidence type="ECO:0000256" key="3">
    <source>
        <dbReference type="ARBA" id="ARBA00022821"/>
    </source>
</evidence>
<name>A0A9Q0GH16_9ROSI</name>
<dbReference type="AlphaFoldDB" id="A0A9Q0GH16"/>
<dbReference type="InterPro" id="IPR002182">
    <property type="entry name" value="NB-ARC"/>
</dbReference>